<keyword evidence="3" id="KW-1185">Reference proteome</keyword>
<proteinExistence type="predicted"/>
<dbReference type="Pfam" id="PF14111">
    <property type="entry name" value="DUF4283"/>
    <property type="match status" value="1"/>
</dbReference>
<dbReference type="AlphaFoldDB" id="A0AAF0ZWM4"/>
<reference evidence="2" key="1">
    <citation type="submission" date="2023-08" db="EMBL/GenBank/DDBJ databases">
        <title>A de novo genome assembly of Solanum verrucosum Schlechtendal, a Mexican diploid species geographically isolated from the other diploid A-genome species in potato relatives.</title>
        <authorList>
            <person name="Hosaka K."/>
        </authorList>
    </citation>
    <scope>NUCLEOTIDE SEQUENCE</scope>
    <source>
        <tissue evidence="2">Young leaves</tissue>
    </source>
</reference>
<gene>
    <name evidence="2" type="ORF">MTR67_045049</name>
</gene>
<dbReference type="Proteomes" id="UP001234989">
    <property type="component" value="Chromosome 10"/>
</dbReference>
<dbReference type="EMBL" id="CP133621">
    <property type="protein sequence ID" value="WMV51664.1"/>
    <property type="molecule type" value="Genomic_DNA"/>
</dbReference>
<organism evidence="2 3">
    <name type="scientific">Solanum verrucosum</name>
    <dbReference type="NCBI Taxonomy" id="315347"/>
    <lineage>
        <taxon>Eukaryota</taxon>
        <taxon>Viridiplantae</taxon>
        <taxon>Streptophyta</taxon>
        <taxon>Embryophyta</taxon>
        <taxon>Tracheophyta</taxon>
        <taxon>Spermatophyta</taxon>
        <taxon>Magnoliopsida</taxon>
        <taxon>eudicotyledons</taxon>
        <taxon>Gunneridae</taxon>
        <taxon>Pentapetalae</taxon>
        <taxon>asterids</taxon>
        <taxon>lamiids</taxon>
        <taxon>Solanales</taxon>
        <taxon>Solanaceae</taxon>
        <taxon>Solanoideae</taxon>
        <taxon>Solaneae</taxon>
        <taxon>Solanum</taxon>
    </lineage>
</organism>
<evidence type="ECO:0000259" key="1">
    <source>
        <dbReference type="Pfam" id="PF14111"/>
    </source>
</evidence>
<name>A0AAF0ZWM4_SOLVR</name>
<evidence type="ECO:0000313" key="2">
    <source>
        <dbReference type="EMBL" id="WMV51664.1"/>
    </source>
</evidence>
<feature type="domain" description="DUF4283" evidence="1">
    <location>
        <begin position="8"/>
        <end position="76"/>
    </location>
</feature>
<accession>A0AAF0ZWM4</accession>
<protein>
    <recommendedName>
        <fullName evidence="1">DUF4283 domain-containing protein</fullName>
    </recommendedName>
</protein>
<dbReference type="InterPro" id="IPR025558">
    <property type="entry name" value="DUF4283"/>
</dbReference>
<evidence type="ECO:0000313" key="3">
    <source>
        <dbReference type="Proteomes" id="UP001234989"/>
    </source>
</evidence>
<sequence length="80" mass="9075">EVKLLIVKENLQHVIIGKFSYVKPDVTELRRTIPGQCGIKSGCLIGVLDTKHILIRLTTMEDYVHVLSTPAFHVKTKNNY</sequence>
<feature type="non-terminal residue" evidence="2">
    <location>
        <position position="1"/>
    </location>
</feature>